<feature type="active site" evidence="9">
    <location>
        <position position="280"/>
    </location>
</feature>
<sequence>MAARELSLPLTNARMVFGQHLAGERRLSPKTVEAYGRDLDQFAVFLGGHLGRSVTLDDLAGLKATDFRAFMASRRRGGLSARSLARSLSAIRTFYSYAERRWGVENAALALIEGPKLGRSKPKPVSETGARDLIAEAGRARGTDWIEARDVAVLSLLYGCGLRISEALSLTGRDRALPDSMQITGKGSRTRLVPILPVVREAVAAYAAICPFELTAEQALFRGTRGGALGPRTVQKTMEALRIRLGLGPTATPHALRHSFATHLLAHGGDLRAIQELLGHASLSTTQIYADVEATRLMAIYDGAHPRSRTR</sequence>
<dbReference type="EMBL" id="FNHG01000001">
    <property type="protein sequence ID" value="SDL62362.1"/>
    <property type="molecule type" value="Genomic_DNA"/>
</dbReference>
<keyword evidence="5 9" id="KW-0229">DNA integration</keyword>
<feature type="domain" description="Core-binding (CB)" evidence="11">
    <location>
        <begin position="8"/>
        <end position="99"/>
    </location>
</feature>
<dbReference type="GO" id="GO:0003677">
    <property type="term" value="F:DNA binding"/>
    <property type="evidence" value="ECO:0007669"/>
    <property type="project" value="UniProtKB-UniRule"/>
</dbReference>
<feature type="active site" evidence="9">
    <location>
        <position position="186"/>
    </location>
</feature>
<dbReference type="InterPro" id="IPR004107">
    <property type="entry name" value="Integrase_SAM-like_N"/>
</dbReference>
<dbReference type="InterPro" id="IPR050090">
    <property type="entry name" value="Tyrosine_recombinase_XerCD"/>
</dbReference>
<dbReference type="InterPro" id="IPR002104">
    <property type="entry name" value="Integrase_catalytic"/>
</dbReference>
<dbReference type="Proteomes" id="UP000199759">
    <property type="component" value="Unassembled WGS sequence"/>
</dbReference>
<feature type="active site" evidence="9">
    <location>
        <position position="257"/>
    </location>
</feature>
<protein>
    <recommendedName>
        <fullName evidence="9">Tyrosine recombinase XerC</fullName>
    </recommendedName>
</protein>
<reference evidence="12 13" key="1">
    <citation type="submission" date="2016-10" db="EMBL/GenBank/DDBJ databases">
        <authorList>
            <person name="de Groot N.N."/>
        </authorList>
    </citation>
    <scope>NUCLEOTIDE SEQUENCE [LARGE SCALE GENOMIC DNA]</scope>
    <source>
        <strain evidence="12 13">DSM 16077</strain>
    </source>
</reference>
<evidence type="ECO:0000256" key="7">
    <source>
        <dbReference type="ARBA" id="ARBA00023172"/>
    </source>
</evidence>
<dbReference type="PROSITE" id="PS51898">
    <property type="entry name" value="TYR_RECOMBINASE"/>
    <property type="match status" value="1"/>
</dbReference>
<dbReference type="AlphaFoldDB" id="A0A1G9LK71"/>
<dbReference type="GO" id="GO:0051301">
    <property type="term" value="P:cell division"/>
    <property type="evidence" value="ECO:0007669"/>
    <property type="project" value="UniProtKB-KW"/>
</dbReference>
<dbReference type="InterPro" id="IPR013762">
    <property type="entry name" value="Integrase-like_cat_sf"/>
</dbReference>
<name>A0A1G9LK71_9PROT</name>
<organism evidence="12 13">
    <name type="scientific">Maricaulis salignorans</name>
    <dbReference type="NCBI Taxonomy" id="144026"/>
    <lineage>
        <taxon>Bacteria</taxon>
        <taxon>Pseudomonadati</taxon>
        <taxon>Pseudomonadota</taxon>
        <taxon>Alphaproteobacteria</taxon>
        <taxon>Maricaulales</taxon>
        <taxon>Maricaulaceae</taxon>
        <taxon>Maricaulis</taxon>
    </lineage>
</organism>
<evidence type="ECO:0000256" key="6">
    <source>
        <dbReference type="ARBA" id="ARBA00023125"/>
    </source>
</evidence>
<evidence type="ECO:0000313" key="13">
    <source>
        <dbReference type="Proteomes" id="UP000199759"/>
    </source>
</evidence>
<keyword evidence="3 9" id="KW-0132">Cell division</keyword>
<accession>A0A1G9LK71</accession>
<dbReference type="Pfam" id="PF00589">
    <property type="entry name" value="Phage_integrase"/>
    <property type="match status" value="1"/>
</dbReference>
<dbReference type="InterPro" id="IPR010998">
    <property type="entry name" value="Integrase_recombinase_N"/>
</dbReference>
<dbReference type="InterPro" id="IPR044068">
    <property type="entry name" value="CB"/>
</dbReference>
<proteinExistence type="inferred from homology"/>
<dbReference type="Pfam" id="PF02899">
    <property type="entry name" value="Phage_int_SAM_1"/>
    <property type="match status" value="1"/>
</dbReference>
<dbReference type="SUPFAM" id="SSF56349">
    <property type="entry name" value="DNA breaking-rejoining enzymes"/>
    <property type="match status" value="1"/>
</dbReference>
<evidence type="ECO:0000256" key="1">
    <source>
        <dbReference type="ARBA" id="ARBA00004496"/>
    </source>
</evidence>
<dbReference type="STRING" id="144026.SAMN04488568_10191"/>
<feature type="domain" description="Tyr recombinase" evidence="10">
    <location>
        <begin position="120"/>
        <end position="302"/>
    </location>
</feature>
<dbReference type="InterPro" id="IPR011010">
    <property type="entry name" value="DNA_brk_join_enz"/>
</dbReference>
<dbReference type="Gene3D" id="1.10.150.130">
    <property type="match status" value="1"/>
</dbReference>
<dbReference type="Gene3D" id="1.10.443.10">
    <property type="entry name" value="Intergrase catalytic core"/>
    <property type="match status" value="1"/>
</dbReference>
<comment type="similarity">
    <text evidence="9">Belongs to the 'phage' integrase family. XerC subfamily.</text>
</comment>
<keyword evidence="4 9" id="KW-0159">Chromosome partition</keyword>
<feature type="active site" evidence="9">
    <location>
        <position position="163"/>
    </location>
</feature>
<dbReference type="GO" id="GO:0006313">
    <property type="term" value="P:DNA transposition"/>
    <property type="evidence" value="ECO:0007669"/>
    <property type="project" value="UniProtKB-UniRule"/>
</dbReference>
<feature type="active site" description="O-(3'-phospho-DNA)-tyrosine intermediate" evidence="9">
    <location>
        <position position="289"/>
    </location>
</feature>
<keyword evidence="2 9" id="KW-0963">Cytoplasm</keyword>
<feature type="active site" evidence="9">
    <location>
        <position position="254"/>
    </location>
</feature>
<dbReference type="InterPro" id="IPR023009">
    <property type="entry name" value="Tyrosine_recombinase_XerC/XerD"/>
</dbReference>
<evidence type="ECO:0000259" key="11">
    <source>
        <dbReference type="PROSITE" id="PS51900"/>
    </source>
</evidence>
<evidence type="ECO:0000256" key="8">
    <source>
        <dbReference type="ARBA" id="ARBA00023306"/>
    </source>
</evidence>
<dbReference type="RefSeq" id="WP_091765080.1">
    <property type="nucleotide sequence ID" value="NZ_FNHG01000001.1"/>
</dbReference>
<comment type="function">
    <text evidence="9">Site-specific tyrosine recombinase, which acts by catalyzing the cutting and rejoining of the recombining DNA molecules. The XerC-XerD complex is essential to convert dimers of the bacterial chromosome into monomers to permit their segregation at cell division. It also contributes to the segregational stability of plasmids.</text>
</comment>
<keyword evidence="13" id="KW-1185">Reference proteome</keyword>
<evidence type="ECO:0000313" key="12">
    <source>
        <dbReference type="EMBL" id="SDL62362.1"/>
    </source>
</evidence>
<evidence type="ECO:0000256" key="9">
    <source>
        <dbReference type="HAMAP-Rule" id="MF_01808"/>
    </source>
</evidence>
<keyword evidence="8 9" id="KW-0131">Cell cycle</keyword>
<dbReference type="OrthoDB" id="9801717at2"/>
<keyword evidence="7 9" id="KW-0233">DNA recombination</keyword>
<evidence type="ECO:0000256" key="5">
    <source>
        <dbReference type="ARBA" id="ARBA00022908"/>
    </source>
</evidence>
<dbReference type="GO" id="GO:0009037">
    <property type="term" value="F:tyrosine-based site-specific recombinase activity"/>
    <property type="evidence" value="ECO:0007669"/>
    <property type="project" value="UniProtKB-UniRule"/>
</dbReference>
<evidence type="ECO:0000256" key="4">
    <source>
        <dbReference type="ARBA" id="ARBA00022829"/>
    </source>
</evidence>
<keyword evidence="6 9" id="KW-0238">DNA-binding</keyword>
<evidence type="ECO:0000256" key="2">
    <source>
        <dbReference type="ARBA" id="ARBA00022490"/>
    </source>
</evidence>
<evidence type="ECO:0000256" key="3">
    <source>
        <dbReference type="ARBA" id="ARBA00022618"/>
    </source>
</evidence>
<evidence type="ECO:0000259" key="10">
    <source>
        <dbReference type="PROSITE" id="PS51898"/>
    </source>
</evidence>
<dbReference type="PROSITE" id="PS51900">
    <property type="entry name" value="CB"/>
    <property type="match status" value="1"/>
</dbReference>
<dbReference type="PANTHER" id="PTHR30349">
    <property type="entry name" value="PHAGE INTEGRASE-RELATED"/>
    <property type="match status" value="1"/>
</dbReference>
<dbReference type="GO" id="GO:0005737">
    <property type="term" value="C:cytoplasm"/>
    <property type="evidence" value="ECO:0007669"/>
    <property type="project" value="UniProtKB-SubCell"/>
</dbReference>
<dbReference type="PANTHER" id="PTHR30349:SF90">
    <property type="entry name" value="TYROSINE RECOMBINASE XERD"/>
    <property type="match status" value="1"/>
</dbReference>
<dbReference type="GO" id="GO:0007059">
    <property type="term" value="P:chromosome segregation"/>
    <property type="evidence" value="ECO:0007669"/>
    <property type="project" value="UniProtKB-UniRule"/>
</dbReference>
<gene>
    <name evidence="9" type="primary">xerC</name>
    <name evidence="12" type="ORF">SAMN04488568_10191</name>
</gene>
<dbReference type="HAMAP" id="MF_01808">
    <property type="entry name" value="Recomb_XerC_XerD"/>
    <property type="match status" value="1"/>
</dbReference>
<comment type="subunit">
    <text evidence="9">Forms a cyclic heterotetrameric complex composed of two molecules of XerC and two molecules of XerD.</text>
</comment>
<comment type="subcellular location">
    <subcellularLocation>
        <location evidence="1 9">Cytoplasm</location>
    </subcellularLocation>
</comment>